<dbReference type="Proteomes" id="UP000615446">
    <property type="component" value="Unassembled WGS sequence"/>
</dbReference>
<evidence type="ECO:0000313" key="1">
    <source>
        <dbReference type="EMBL" id="GES87943.1"/>
    </source>
</evidence>
<organism evidence="1 2">
    <name type="scientific">Rhizophagus clarus</name>
    <dbReference type="NCBI Taxonomy" id="94130"/>
    <lineage>
        <taxon>Eukaryota</taxon>
        <taxon>Fungi</taxon>
        <taxon>Fungi incertae sedis</taxon>
        <taxon>Mucoromycota</taxon>
        <taxon>Glomeromycotina</taxon>
        <taxon>Glomeromycetes</taxon>
        <taxon>Glomerales</taxon>
        <taxon>Glomeraceae</taxon>
        <taxon>Rhizophagus</taxon>
    </lineage>
</organism>
<name>A0A8H3LMC2_9GLOM</name>
<gene>
    <name evidence="1" type="ORF">RCL2_001490800</name>
</gene>
<comment type="caution">
    <text evidence="1">The sequence shown here is derived from an EMBL/GenBank/DDBJ whole genome shotgun (WGS) entry which is preliminary data.</text>
</comment>
<accession>A0A8H3LMC2</accession>
<dbReference type="EMBL" id="BLAL01000175">
    <property type="protein sequence ID" value="GES87943.1"/>
    <property type="molecule type" value="Genomic_DNA"/>
</dbReference>
<reference evidence="1" key="1">
    <citation type="submission" date="2019-10" db="EMBL/GenBank/DDBJ databases">
        <title>Conservation and host-specific expression of non-tandemly repeated heterogenous ribosome RNA gene in arbuscular mycorrhizal fungi.</title>
        <authorList>
            <person name="Maeda T."/>
            <person name="Kobayashi Y."/>
            <person name="Nakagawa T."/>
            <person name="Ezawa T."/>
            <person name="Yamaguchi K."/>
            <person name="Bino T."/>
            <person name="Nishimoto Y."/>
            <person name="Shigenobu S."/>
            <person name="Kawaguchi M."/>
        </authorList>
    </citation>
    <scope>NUCLEOTIDE SEQUENCE</scope>
    <source>
        <strain evidence="1">HR1</strain>
    </source>
</reference>
<sequence length="81" mass="9320">MCLWVCGLVYGFCLWVCGDGYWVCGFVANCMQSVISEFALERNIPDDVLQRKIFNKADLTIFDIKDCFYRLVGRSVYGLCQ</sequence>
<proteinExistence type="predicted"/>
<dbReference type="AlphaFoldDB" id="A0A8H3LMC2"/>
<evidence type="ECO:0000313" key="2">
    <source>
        <dbReference type="Proteomes" id="UP000615446"/>
    </source>
</evidence>
<protein>
    <submittedName>
        <fullName evidence="1">Uncharacterized protein</fullName>
    </submittedName>
</protein>